<evidence type="ECO:0000313" key="1">
    <source>
        <dbReference type="EMBL" id="VDP35863.1"/>
    </source>
</evidence>
<dbReference type="AlphaFoldDB" id="A0A183NXG5"/>
<sequence>MVLIYSPNELITLVDSIQSNLFARVLEKVLIPYAEIIIATPLISTSGFANIIIKRNKFTSLSPCVFICSISESAEVSSLPSTSVCTEWRMNSIGLIRFIGEAQALLTSGSTYRESWLPLLIKIIAGLASGPGRGGDAASDLAVSMAMNSMVDGFQKDERFIEIDSDPSGQSAYSQLTFAIQKLPDLYASITDPRVYLAKTLHDLSNLYPGKVMN</sequence>
<gene>
    <name evidence="1" type="ORF">SMTD_LOCUS6801</name>
</gene>
<organism evidence="1 2">
    <name type="scientific">Schistosoma mattheei</name>
    <dbReference type="NCBI Taxonomy" id="31246"/>
    <lineage>
        <taxon>Eukaryota</taxon>
        <taxon>Metazoa</taxon>
        <taxon>Spiralia</taxon>
        <taxon>Lophotrochozoa</taxon>
        <taxon>Platyhelminthes</taxon>
        <taxon>Trematoda</taxon>
        <taxon>Digenea</taxon>
        <taxon>Strigeidida</taxon>
        <taxon>Schistosomatoidea</taxon>
        <taxon>Schistosomatidae</taxon>
        <taxon>Schistosoma</taxon>
    </lineage>
</organism>
<evidence type="ECO:0000313" key="2">
    <source>
        <dbReference type="Proteomes" id="UP000269396"/>
    </source>
</evidence>
<dbReference type="Proteomes" id="UP000269396">
    <property type="component" value="Unassembled WGS sequence"/>
</dbReference>
<protein>
    <submittedName>
        <fullName evidence="1">Uncharacterized protein</fullName>
    </submittedName>
</protein>
<dbReference type="InterPro" id="IPR011989">
    <property type="entry name" value="ARM-like"/>
</dbReference>
<dbReference type="EMBL" id="UZAL01027815">
    <property type="protein sequence ID" value="VDP35863.1"/>
    <property type="molecule type" value="Genomic_DNA"/>
</dbReference>
<accession>A0A183NXG5</accession>
<keyword evidence="2" id="KW-1185">Reference proteome</keyword>
<reference evidence="1 2" key="1">
    <citation type="submission" date="2018-11" db="EMBL/GenBank/DDBJ databases">
        <authorList>
            <consortium name="Pathogen Informatics"/>
        </authorList>
    </citation>
    <scope>NUCLEOTIDE SEQUENCE [LARGE SCALE GENOMIC DNA]</scope>
    <source>
        <strain>Denwood</strain>
        <strain evidence="2">Zambia</strain>
    </source>
</reference>
<dbReference type="Gene3D" id="1.25.10.10">
    <property type="entry name" value="Leucine-rich Repeat Variant"/>
    <property type="match status" value="1"/>
</dbReference>
<dbReference type="STRING" id="31246.A0A183NXG5"/>
<name>A0A183NXG5_9TREM</name>
<proteinExistence type="predicted"/>